<evidence type="ECO:0000313" key="1">
    <source>
        <dbReference type="EMBL" id="MCQ6961662.1"/>
    </source>
</evidence>
<dbReference type="EMBL" id="JTEO01000001">
    <property type="protein sequence ID" value="MCQ6961662.1"/>
    <property type="molecule type" value="Genomic_DNA"/>
</dbReference>
<organism evidence="1 2">
    <name type="scientific">Methanolobus chelungpuianus</name>
    <dbReference type="NCBI Taxonomy" id="502115"/>
    <lineage>
        <taxon>Archaea</taxon>
        <taxon>Methanobacteriati</taxon>
        <taxon>Methanobacteriota</taxon>
        <taxon>Stenosarchaea group</taxon>
        <taxon>Methanomicrobia</taxon>
        <taxon>Methanosarcinales</taxon>
        <taxon>Methanosarcinaceae</taxon>
        <taxon>Methanolobus</taxon>
    </lineage>
</organism>
<protein>
    <submittedName>
        <fullName evidence="1">Uncharacterized protein</fullName>
    </submittedName>
</protein>
<keyword evidence="2" id="KW-1185">Reference proteome</keyword>
<evidence type="ECO:0000313" key="2">
    <source>
        <dbReference type="Proteomes" id="UP001206983"/>
    </source>
</evidence>
<sequence>MEQESRKITLDIERKRIRMIISHGEDEEILKLTLDEARELKETLNITIEDYMQRQNLRID</sequence>
<name>A0AAE3H8N2_9EURY</name>
<dbReference type="Proteomes" id="UP001206983">
    <property type="component" value="Unassembled WGS sequence"/>
</dbReference>
<dbReference type="AlphaFoldDB" id="A0AAE3H8N2"/>
<gene>
    <name evidence="1" type="ORF">PV02_00225</name>
</gene>
<comment type="caution">
    <text evidence="1">The sequence shown here is derived from an EMBL/GenBank/DDBJ whole genome shotgun (WGS) entry which is preliminary data.</text>
</comment>
<proteinExistence type="predicted"/>
<reference evidence="1 2" key="1">
    <citation type="journal article" date="2011" name="Appl. Environ. Microbiol.">
        <title>Methanogenic archaea isolated from Taiwan's Chelungpu fault.</title>
        <authorList>
            <person name="Wu S.Y."/>
            <person name="Lai M.C."/>
        </authorList>
    </citation>
    <scope>NUCLEOTIDE SEQUENCE [LARGE SCALE GENOMIC DNA]</scope>
    <source>
        <strain evidence="1 2">St545Mb</strain>
    </source>
</reference>
<accession>A0AAE3H8N2</accession>
<dbReference type="RefSeq" id="WP_256621285.1">
    <property type="nucleotide sequence ID" value="NZ_JTEO01000001.1"/>
</dbReference>